<feature type="compositionally biased region" description="Basic and acidic residues" evidence="1">
    <location>
        <begin position="442"/>
        <end position="471"/>
    </location>
</feature>
<gene>
    <name evidence="2" type="ORF">PMAYCL1PPCAC_12497</name>
</gene>
<organism evidence="2 3">
    <name type="scientific">Pristionchus mayeri</name>
    <dbReference type="NCBI Taxonomy" id="1317129"/>
    <lineage>
        <taxon>Eukaryota</taxon>
        <taxon>Metazoa</taxon>
        <taxon>Ecdysozoa</taxon>
        <taxon>Nematoda</taxon>
        <taxon>Chromadorea</taxon>
        <taxon>Rhabditida</taxon>
        <taxon>Rhabditina</taxon>
        <taxon>Diplogasteromorpha</taxon>
        <taxon>Diplogasteroidea</taxon>
        <taxon>Neodiplogasteridae</taxon>
        <taxon>Pristionchus</taxon>
    </lineage>
</organism>
<dbReference type="InterPro" id="IPR056852">
    <property type="entry name" value="AK17A/B"/>
</dbReference>
<dbReference type="PANTHER" id="PTHR12484">
    <property type="entry name" value="B-LYMPHOCYTE ANTIGEN-RELATED"/>
    <property type="match status" value="1"/>
</dbReference>
<dbReference type="AlphaFoldDB" id="A0AAN5CFT8"/>
<name>A0AAN5CFT8_9BILA</name>
<proteinExistence type="predicted"/>
<feature type="compositionally biased region" description="Basic and acidic residues" evidence="1">
    <location>
        <begin position="424"/>
        <end position="435"/>
    </location>
</feature>
<feature type="region of interest" description="Disordered" evidence="1">
    <location>
        <begin position="296"/>
        <end position="316"/>
    </location>
</feature>
<dbReference type="Pfam" id="PF25015">
    <property type="entry name" value="RBD_AKAP-17A"/>
    <property type="match status" value="1"/>
</dbReference>
<feature type="non-terminal residue" evidence="2">
    <location>
        <position position="1"/>
    </location>
</feature>
<dbReference type="Proteomes" id="UP001328107">
    <property type="component" value="Unassembled WGS sequence"/>
</dbReference>
<reference evidence="3" key="1">
    <citation type="submission" date="2022-10" db="EMBL/GenBank/DDBJ databases">
        <title>Genome assembly of Pristionchus species.</title>
        <authorList>
            <person name="Yoshida K."/>
            <person name="Sommer R.J."/>
        </authorList>
    </citation>
    <scope>NUCLEOTIDE SEQUENCE [LARGE SCALE GENOMIC DNA]</scope>
    <source>
        <strain evidence="3">RS5460</strain>
    </source>
</reference>
<feature type="region of interest" description="Disordered" evidence="1">
    <location>
        <begin position="384"/>
        <end position="504"/>
    </location>
</feature>
<dbReference type="EMBL" id="BTRK01000003">
    <property type="protein sequence ID" value="GMR42302.1"/>
    <property type="molecule type" value="Genomic_DNA"/>
</dbReference>
<feature type="compositionally biased region" description="Basic and acidic residues" evidence="1">
    <location>
        <begin position="384"/>
        <end position="397"/>
    </location>
</feature>
<evidence type="ECO:0000256" key="1">
    <source>
        <dbReference type="SAM" id="MobiDB-lite"/>
    </source>
</evidence>
<feature type="compositionally biased region" description="Basic residues" evidence="1">
    <location>
        <begin position="472"/>
        <end position="491"/>
    </location>
</feature>
<sequence>KESCIVYSGRMTTGVGKGAPCADDLPEVFDSHAGLFLRPFSQINIIVKLPQLKTPGQSISNWDLMEKLKKAIVPIQLESIRVRESSLENVSFDAELNSRLNMHRVINGLDGLSLKVAGFVDTLKVRAAEAKCSFPTRLDWDDHYYKEGKRSGSMASPDTLHLAMLPLNWFSSDNSLPSRSALERAMGRFGEIRAVDIPSCDPLRAQMPSSLSGLSQKAYSFGQELLFEAYVQYSEYAGFLKAMEKLKGKKWMRKTKDGRVHYANVKVDFDRTFHLSEEKVRARELERRKIQFEKKRKEDKEKADKEAEEERLRKEVAEKEKRKEERELKRKIEYELERRRLERKRLLEAKLAEEEKEWAERKAGEAKNLLNYVFERIQKRADVERAEKDEKLRKELDEMPSSHLGLPFEDEDEMRTALLQQREAAMRERLKEKMRGMVNGVDDEKRKREKGKGEKSRRDSSSSSHSEDGDKKKRRRRSKRTRSQKLSKRRSSPSPSRHDKKKRR</sequence>
<keyword evidence="3" id="KW-1185">Reference proteome</keyword>
<evidence type="ECO:0000313" key="3">
    <source>
        <dbReference type="Proteomes" id="UP001328107"/>
    </source>
</evidence>
<protein>
    <submittedName>
        <fullName evidence="2">Uncharacterized protein</fullName>
    </submittedName>
</protein>
<comment type="caution">
    <text evidence="2">The sequence shown here is derived from an EMBL/GenBank/DDBJ whole genome shotgun (WGS) entry which is preliminary data.</text>
</comment>
<evidence type="ECO:0000313" key="2">
    <source>
        <dbReference type="EMBL" id="GMR42302.1"/>
    </source>
</evidence>
<dbReference type="PANTHER" id="PTHR12484:SF4">
    <property type="entry name" value="A-KINASE ANCHOR PROTEIN 17A"/>
    <property type="match status" value="1"/>
</dbReference>
<accession>A0AAN5CFT8</accession>